<reference evidence="3" key="1">
    <citation type="journal article" date="2020" name="Stud. Mycol.">
        <title>101 Dothideomycetes genomes: a test case for predicting lifestyles and emergence of pathogens.</title>
        <authorList>
            <person name="Haridas S."/>
            <person name="Albert R."/>
            <person name="Binder M."/>
            <person name="Bloem J."/>
            <person name="Labutti K."/>
            <person name="Salamov A."/>
            <person name="Andreopoulos B."/>
            <person name="Baker S."/>
            <person name="Barry K."/>
            <person name="Bills G."/>
            <person name="Bluhm B."/>
            <person name="Cannon C."/>
            <person name="Castanera R."/>
            <person name="Culley D."/>
            <person name="Daum C."/>
            <person name="Ezra D."/>
            <person name="Gonzalez J."/>
            <person name="Henrissat B."/>
            <person name="Kuo A."/>
            <person name="Liang C."/>
            <person name="Lipzen A."/>
            <person name="Lutzoni F."/>
            <person name="Magnuson J."/>
            <person name="Mondo S."/>
            <person name="Nolan M."/>
            <person name="Ohm R."/>
            <person name="Pangilinan J."/>
            <person name="Park H.-J."/>
            <person name="Ramirez L."/>
            <person name="Alfaro M."/>
            <person name="Sun H."/>
            <person name="Tritt A."/>
            <person name="Yoshinaga Y."/>
            <person name="Zwiers L.-H."/>
            <person name="Turgeon B."/>
            <person name="Goodwin S."/>
            <person name="Spatafora J."/>
            <person name="Crous P."/>
            <person name="Grigoriev I."/>
        </authorList>
    </citation>
    <scope>NUCLEOTIDE SEQUENCE</scope>
    <source>
        <strain evidence="3">ATCC 16933</strain>
    </source>
</reference>
<evidence type="ECO:0000313" key="4">
    <source>
        <dbReference type="Proteomes" id="UP000799766"/>
    </source>
</evidence>
<dbReference type="PANTHER" id="PTHR38248">
    <property type="entry name" value="FUNK1 6"/>
    <property type="match status" value="1"/>
</dbReference>
<dbReference type="Pfam" id="PF17667">
    <property type="entry name" value="Pkinase_fungal"/>
    <property type="match status" value="1"/>
</dbReference>
<dbReference type="Proteomes" id="UP000799766">
    <property type="component" value="Unassembled WGS sequence"/>
</dbReference>
<dbReference type="SUPFAM" id="SSF56112">
    <property type="entry name" value="Protein kinase-like (PK-like)"/>
    <property type="match status" value="1"/>
</dbReference>
<feature type="domain" description="Fungal-type protein kinase" evidence="2">
    <location>
        <begin position="231"/>
        <end position="578"/>
    </location>
</feature>
<dbReference type="InterPro" id="IPR040976">
    <property type="entry name" value="Pkinase_fungal"/>
</dbReference>
<dbReference type="EMBL" id="MU001707">
    <property type="protein sequence ID" value="KAF2452531.1"/>
    <property type="molecule type" value="Genomic_DNA"/>
</dbReference>
<gene>
    <name evidence="3" type="ORF">BDY21DRAFT_388543</name>
</gene>
<evidence type="ECO:0000313" key="3">
    <source>
        <dbReference type="EMBL" id="KAF2452531.1"/>
    </source>
</evidence>
<organism evidence="3 4">
    <name type="scientific">Lineolata rhizophorae</name>
    <dbReference type="NCBI Taxonomy" id="578093"/>
    <lineage>
        <taxon>Eukaryota</taxon>
        <taxon>Fungi</taxon>
        <taxon>Dikarya</taxon>
        <taxon>Ascomycota</taxon>
        <taxon>Pezizomycotina</taxon>
        <taxon>Dothideomycetes</taxon>
        <taxon>Dothideomycetes incertae sedis</taxon>
        <taxon>Lineolatales</taxon>
        <taxon>Lineolataceae</taxon>
        <taxon>Lineolata</taxon>
    </lineage>
</organism>
<proteinExistence type="predicted"/>
<feature type="region of interest" description="Disordered" evidence="1">
    <location>
        <begin position="431"/>
        <end position="460"/>
    </location>
</feature>
<keyword evidence="4" id="KW-1185">Reference proteome</keyword>
<dbReference type="AlphaFoldDB" id="A0A6A6NLD7"/>
<evidence type="ECO:0000259" key="2">
    <source>
        <dbReference type="Pfam" id="PF17667"/>
    </source>
</evidence>
<dbReference type="Gene3D" id="1.10.510.10">
    <property type="entry name" value="Transferase(Phosphotransferase) domain 1"/>
    <property type="match status" value="1"/>
</dbReference>
<accession>A0A6A6NLD7</accession>
<dbReference type="InterPro" id="IPR011009">
    <property type="entry name" value="Kinase-like_dom_sf"/>
</dbReference>
<dbReference type="PANTHER" id="PTHR38248:SF2">
    <property type="entry name" value="FUNK1 11"/>
    <property type="match status" value="1"/>
</dbReference>
<dbReference type="OrthoDB" id="5584477at2759"/>
<feature type="region of interest" description="Disordered" evidence="1">
    <location>
        <begin position="202"/>
        <end position="228"/>
    </location>
</feature>
<evidence type="ECO:0000256" key="1">
    <source>
        <dbReference type="SAM" id="MobiDB-lite"/>
    </source>
</evidence>
<name>A0A6A6NLD7_9PEZI</name>
<sequence length="679" mass="76287">MAAPTTSEVVKANPIGKGLDAFRKLKNLGLDLVLALQSLPACRSLPSSTGRGTLTSDLSRFIPVIDSNEFDAERIRPLLKAIIDNEPDETILNKVAAAFTESTPPPDRCLSYVNSSEHRKYMDDALKEELTSVYVGVPGLYEAFFGEVDGLASTAEAVFKNCKEEDSPLYSEQHGWRGWPESAKEKDVLTWFANLVGRLADLSSEPSKSPQRRPIAQPNRPLEGSTADRKLDVGFVDDPKARAVSKYHWSHILVPGELKSNPATDTAPGHGRRFVLGFTLCGPLMWLWSFDRAGAVASSSFDINREGQQLVSVVLGYLWMNDEQLGFDPTISTSNGERYIDIKRDGKKERLVIDEVMKRAACVAGRATTCWKAHRKGDELRNPLVIKDSWQYAEREEEGLLLQEATEKGVTNVARYYHHETVRVGARRTGRIGKKRSSSYADTELPPNKRACSSSSTKAAPRTIIPNRVHRRVIVRDYGMPLPGKFASYEDLHKKAHMWHCDISQGNLMMNEDDGNPSWSAFLIDLDLAVRVEREEPSGALGKTGTRAFMAIGVLLGGEKRTFMHDLESFFWVLFWICIHYNGPNEMGRVVPKFDKWNFVSTEELAENKKGIVTDETNLLKASEEYFMPYYQPLVPWLNRLRRVVFPGGARRKAPDQTLYTTMKEILREAQEDAEVKNP</sequence>
<protein>
    <recommendedName>
        <fullName evidence="2">Fungal-type protein kinase domain-containing protein</fullName>
    </recommendedName>
</protein>